<dbReference type="EMBL" id="MU003503">
    <property type="protein sequence ID" value="KAF2472136.1"/>
    <property type="molecule type" value="Genomic_DNA"/>
</dbReference>
<gene>
    <name evidence="1" type="ORF">BDR25DRAFT_284625</name>
</gene>
<protein>
    <submittedName>
        <fullName evidence="1">Uncharacterized protein</fullName>
    </submittedName>
</protein>
<proteinExistence type="predicted"/>
<dbReference type="Proteomes" id="UP000799755">
    <property type="component" value="Unassembled WGS sequence"/>
</dbReference>
<sequence>MESSSTALERIESEERTHKHANIPPPTWESHEPLEIIAELNSADKSEEKESSGLAETGASGVSKARRRWKPKFSKASQETNSEFEHKSNYVGNPTILLQLRIIFINWINILLPLIPAGFAVNYTHQNAVIVFCINFVAIIPSAFALGFATEELSMRVGEKMGALLNMTFGNAIQLITSILLLKTRQIDVLKSSLLGSILSNLLLTTGLSFFLGGLNRIQQYFNVTLALTVGMLLLLAVLSLLIPTASKLMNDNITTDDIAAQSRGTSFVLLFSYALWLVFQLRTHNEVFNEPSQKVPKKKPTKVEEGQVIRGLAQMGGATAASSGGGIHGARLVRTRAEEEEEPDEVEVPSLSLLGAIFTLTISVVLIAFNTQFATDSIQGLLQHRHISQTFLGLVILPLLSIDPTSIAVAIKDKMDISIALTLERCMQTALMIVPLIVLLAWCMGIADMNLQFDGFSIAALFASILIVTYMVQEGKSNWLEGALLINVFVIISVAAFFIR</sequence>
<evidence type="ECO:0000313" key="2">
    <source>
        <dbReference type="Proteomes" id="UP000799755"/>
    </source>
</evidence>
<evidence type="ECO:0000313" key="1">
    <source>
        <dbReference type="EMBL" id="KAF2472136.1"/>
    </source>
</evidence>
<accession>A0ACB6QZ16</accession>
<comment type="caution">
    <text evidence="1">The sequence shown here is derived from an EMBL/GenBank/DDBJ whole genome shotgun (WGS) entry which is preliminary data.</text>
</comment>
<reference evidence="1" key="1">
    <citation type="journal article" date="2020" name="Stud. Mycol.">
        <title>101 Dothideomycetes genomes: a test case for predicting lifestyles and emergence of pathogens.</title>
        <authorList>
            <person name="Haridas S."/>
            <person name="Albert R."/>
            <person name="Binder M."/>
            <person name="Bloem J."/>
            <person name="Labutti K."/>
            <person name="Salamov A."/>
            <person name="Andreopoulos B."/>
            <person name="Baker S."/>
            <person name="Barry K."/>
            <person name="Bills G."/>
            <person name="Bluhm B."/>
            <person name="Cannon C."/>
            <person name="Castanera R."/>
            <person name="Culley D."/>
            <person name="Daum C."/>
            <person name="Ezra D."/>
            <person name="Gonzalez J."/>
            <person name="Henrissat B."/>
            <person name="Kuo A."/>
            <person name="Liang C."/>
            <person name="Lipzen A."/>
            <person name="Lutzoni F."/>
            <person name="Magnuson J."/>
            <person name="Mondo S."/>
            <person name="Nolan M."/>
            <person name="Ohm R."/>
            <person name="Pangilinan J."/>
            <person name="Park H.-J."/>
            <person name="Ramirez L."/>
            <person name="Alfaro M."/>
            <person name="Sun H."/>
            <person name="Tritt A."/>
            <person name="Yoshinaga Y."/>
            <person name="Zwiers L.-H."/>
            <person name="Turgeon B."/>
            <person name="Goodwin S."/>
            <person name="Spatafora J."/>
            <person name="Crous P."/>
            <person name="Grigoriev I."/>
        </authorList>
    </citation>
    <scope>NUCLEOTIDE SEQUENCE</scope>
    <source>
        <strain evidence="1">ATCC 200398</strain>
    </source>
</reference>
<organism evidence="1 2">
    <name type="scientific">Lindgomyces ingoldianus</name>
    <dbReference type="NCBI Taxonomy" id="673940"/>
    <lineage>
        <taxon>Eukaryota</taxon>
        <taxon>Fungi</taxon>
        <taxon>Dikarya</taxon>
        <taxon>Ascomycota</taxon>
        <taxon>Pezizomycotina</taxon>
        <taxon>Dothideomycetes</taxon>
        <taxon>Pleosporomycetidae</taxon>
        <taxon>Pleosporales</taxon>
        <taxon>Lindgomycetaceae</taxon>
        <taxon>Lindgomyces</taxon>
    </lineage>
</organism>
<keyword evidence="2" id="KW-1185">Reference proteome</keyword>
<name>A0ACB6QZ16_9PLEO</name>